<dbReference type="PROSITE" id="PS00061">
    <property type="entry name" value="ADH_SHORT"/>
    <property type="match status" value="1"/>
</dbReference>
<organism evidence="3 4">
    <name type="scientific">Lacticaseibacillus rhamnosus (strain LMS2-1)</name>
    <dbReference type="NCBI Taxonomy" id="525361"/>
    <lineage>
        <taxon>Bacteria</taxon>
        <taxon>Bacillati</taxon>
        <taxon>Bacillota</taxon>
        <taxon>Bacilli</taxon>
        <taxon>Lactobacillales</taxon>
        <taxon>Lactobacillaceae</taxon>
        <taxon>Lacticaseibacillus</taxon>
    </lineage>
</organism>
<dbReference type="NCBIfam" id="NF006493">
    <property type="entry name" value="PRK08936.1"/>
    <property type="match status" value="1"/>
</dbReference>
<dbReference type="SUPFAM" id="SSF51735">
    <property type="entry name" value="NAD(P)-binding Rossmann-fold domains"/>
    <property type="match status" value="1"/>
</dbReference>
<dbReference type="PANTHER" id="PTHR43639">
    <property type="entry name" value="OXIDOREDUCTASE, SHORT-CHAIN DEHYDROGENASE/REDUCTASE FAMILY (AFU_ORTHOLOGUE AFUA_5G02870)"/>
    <property type="match status" value="1"/>
</dbReference>
<dbReference type="GO" id="GO:0008206">
    <property type="term" value="P:bile acid metabolic process"/>
    <property type="evidence" value="ECO:0007669"/>
    <property type="project" value="UniProtKB-ARBA"/>
</dbReference>
<dbReference type="EC" id="1.1.1.47" evidence="3"/>
<dbReference type="GO" id="GO:0047936">
    <property type="term" value="F:glucose 1-dehydrogenase [NAD(P)+] activity"/>
    <property type="evidence" value="ECO:0007669"/>
    <property type="project" value="UniProtKB-EC"/>
</dbReference>
<accession>C2JZD3</accession>
<evidence type="ECO:0000256" key="2">
    <source>
        <dbReference type="ARBA" id="ARBA00023002"/>
    </source>
</evidence>
<gene>
    <name evidence="3" type="primary">gdhII</name>
    <name evidence="3" type="ORF">HMPREF0539_2268</name>
</gene>
<dbReference type="EMBL" id="ACIZ01000097">
    <property type="protein sequence ID" value="EEN79606.1"/>
    <property type="molecule type" value="Genomic_DNA"/>
</dbReference>
<dbReference type="HOGENOM" id="CLU_010194_1_3_9"/>
<evidence type="ECO:0000256" key="1">
    <source>
        <dbReference type="ARBA" id="ARBA00006484"/>
    </source>
</evidence>
<sequence>MKCESSKLNSWIDERKTDMYRDLNGKVAVVTGGSKGIGAGIAERFGKEHMAVVINYLGDHEGARKTADTVIKNGGQAVSIHADVSTEAGIASLVKTAESEFGRLDVWVNNAGMEIKAPTHEVSLDDWNKVIAINQTGVFLGARAALNYFLDHHQPGNIINISSVHEQIPWPTFASYTAAKGAVKLFTETIAMEYANRGIRVNAIGPGAIETPINAEKFADKAQYDQTVAMIPQGRLGKPEDVAAGAAWLASTESSYVTGTTLFIDGGMTLYPAFKDGQG</sequence>
<dbReference type="Proteomes" id="UP000004525">
    <property type="component" value="Unassembled WGS sequence"/>
</dbReference>
<proteinExistence type="inferred from homology"/>
<dbReference type="Pfam" id="PF13561">
    <property type="entry name" value="adh_short_C2"/>
    <property type="match status" value="1"/>
</dbReference>
<name>C2JZD3_LACRM</name>
<keyword evidence="4" id="KW-1185">Reference proteome</keyword>
<dbReference type="InterPro" id="IPR036291">
    <property type="entry name" value="NAD(P)-bd_dom_sf"/>
</dbReference>
<dbReference type="InterPro" id="IPR020904">
    <property type="entry name" value="Sc_DH/Rdtase_CS"/>
</dbReference>
<dbReference type="FunFam" id="3.40.50.720:FF:000084">
    <property type="entry name" value="Short-chain dehydrogenase reductase"/>
    <property type="match status" value="1"/>
</dbReference>
<dbReference type="PRINTS" id="PR00081">
    <property type="entry name" value="GDHRDH"/>
</dbReference>
<comment type="similarity">
    <text evidence="1">Belongs to the short-chain dehydrogenases/reductases (SDR) family.</text>
</comment>
<keyword evidence="2 3" id="KW-0560">Oxidoreductase</keyword>
<protein>
    <submittedName>
        <fullName evidence="3">Oxidoreductase, short chain dehydrogenase/reductase family protein</fullName>
        <ecNumber evidence="3">1.1.1.47</ecNumber>
    </submittedName>
</protein>
<evidence type="ECO:0000313" key="4">
    <source>
        <dbReference type="Proteomes" id="UP000004525"/>
    </source>
</evidence>
<comment type="caution">
    <text evidence="3">The sequence shown here is derived from an EMBL/GenBank/DDBJ whole genome shotgun (WGS) entry which is preliminary data.</text>
</comment>
<dbReference type="PRINTS" id="PR00080">
    <property type="entry name" value="SDRFAMILY"/>
</dbReference>
<dbReference type="PANTHER" id="PTHR43639:SF1">
    <property type="entry name" value="SHORT-CHAIN DEHYDROGENASE_REDUCTASE FAMILY PROTEIN"/>
    <property type="match status" value="1"/>
</dbReference>
<dbReference type="AlphaFoldDB" id="C2JZD3"/>
<dbReference type="Gene3D" id="3.40.50.720">
    <property type="entry name" value="NAD(P)-binding Rossmann-like Domain"/>
    <property type="match status" value="1"/>
</dbReference>
<dbReference type="NCBIfam" id="NF005559">
    <property type="entry name" value="PRK07231.1"/>
    <property type="match status" value="1"/>
</dbReference>
<evidence type="ECO:0000313" key="3">
    <source>
        <dbReference type="EMBL" id="EEN79606.1"/>
    </source>
</evidence>
<dbReference type="InterPro" id="IPR002347">
    <property type="entry name" value="SDR_fam"/>
</dbReference>
<reference evidence="3" key="1">
    <citation type="submission" date="2009-01" db="EMBL/GenBank/DDBJ databases">
        <authorList>
            <person name="Qin X."/>
            <person name="Bachman B."/>
            <person name="Battles P."/>
            <person name="Bell A."/>
            <person name="Bess C."/>
            <person name="Bickham C."/>
            <person name="Chaboub L."/>
            <person name="Chen D."/>
            <person name="Coyle M."/>
            <person name="Deiros D.R."/>
            <person name="Dinh H."/>
            <person name="Forbes L."/>
            <person name="Fowler G."/>
            <person name="Francisco L."/>
            <person name="Fu Q."/>
            <person name="Gubbala S."/>
            <person name="Hale W."/>
            <person name="Han Y."/>
            <person name="Hemphill L."/>
            <person name="Highlander S.K."/>
            <person name="Hirani K."/>
            <person name="Hogues M."/>
            <person name="Jackson L."/>
            <person name="Jakkamsetti A."/>
            <person name="Javaid M."/>
            <person name="Jiang H."/>
            <person name="Korchina V."/>
            <person name="Kovar C."/>
            <person name="Lara F."/>
            <person name="Lee S."/>
            <person name="Mata R."/>
            <person name="Mathew T."/>
            <person name="Moen C."/>
            <person name="Morales K."/>
            <person name="Munidasa M."/>
            <person name="Nazareth L."/>
            <person name="Ngo R."/>
            <person name="Nguyen L."/>
            <person name="Okwuonu G."/>
            <person name="Ongeri F."/>
            <person name="Patil S."/>
            <person name="Petrosino J."/>
            <person name="Pham C."/>
            <person name="Pham P."/>
            <person name="Pu L.-L."/>
            <person name="Puazo M."/>
            <person name="Raj R."/>
            <person name="Reid J."/>
            <person name="Rouhana J."/>
            <person name="Saada N."/>
            <person name="Shang Y."/>
            <person name="Simmons D."/>
            <person name="Thornton R."/>
            <person name="Warren J."/>
            <person name="Weissenberger G."/>
            <person name="Zhang J."/>
            <person name="Zhang L."/>
            <person name="Zhou C."/>
            <person name="Zhu D."/>
            <person name="Muzny D."/>
            <person name="Worley K."/>
            <person name="Gibbs R."/>
        </authorList>
    </citation>
    <scope>NUCLEOTIDE SEQUENCE [LARGE SCALE GENOMIC DNA]</scope>
    <source>
        <strain evidence="3">LMS2-1</strain>
    </source>
</reference>